<keyword evidence="1" id="KW-0433">Leucine-rich repeat</keyword>
<dbReference type="OrthoDB" id="5789657at2759"/>
<dbReference type="SMART" id="SM00365">
    <property type="entry name" value="LRR_SD22"/>
    <property type="match status" value="8"/>
</dbReference>
<keyword evidence="6" id="KW-1185">Reference proteome</keyword>
<proteinExistence type="predicted"/>
<dbReference type="InterPro" id="IPR032675">
    <property type="entry name" value="LRR_dom_sf"/>
</dbReference>
<keyword evidence="3" id="KW-0677">Repeat</keyword>
<dbReference type="PROSITE" id="PS51450">
    <property type="entry name" value="LRR"/>
    <property type="match status" value="7"/>
</dbReference>
<evidence type="ECO:0000313" key="6">
    <source>
        <dbReference type="Proteomes" id="UP000183832"/>
    </source>
</evidence>
<evidence type="ECO:0000256" key="1">
    <source>
        <dbReference type="ARBA" id="ARBA00022614"/>
    </source>
</evidence>
<evidence type="ECO:0000256" key="3">
    <source>
        <dbReference type="ARBA" id="ARBA00022737"/>
    </source>
</evidence>
<dbReference type="Gene3D" id="3.80.10.10">
    <property type="entry name" value="Ribonuclease Inhibitor"/>
    <property type="match status" value="6"/>
</dbReference>
<organism evidence="5 6">
    <name type="scientific">Clunio marinus</name>
    <dbReference type="NCBI Taxonomy" id="568069"/>
    <lineage>
        <taxon>Eukaryota</taxon>
        <taxon>Metazoa</taxon>
        <taxon>Ecdysozoa</taxon>
        <taxon>Arthropoda</taxon>
        <taxon>Hexapoda</taxon>
        <taxon>Insecta</taxon>
        <taxon>Pterygota</taxon>
        <taxon>Neoptera</taxon>
        <taxon>Endopterygota</taxon>
        <taxon>Diptera</taxon>
        <taxon>Nematocera</taxon>
        <taxon>Chironomoidea</taxon>
        <taxon>Chironomidae</taxon>
        <taxon>Clunio</taxon>
    </lineage>
</organism>
<dbReference type="SUPFAM" id="SSF52058">
    <property type="entry name" value="L domain-like"/>
    <property type="match status" value="4"/>
</dbReference>
<dbReference type="Proteomes" id="UP000183832">
    <property type="component" value="Unassembled WGS sequence"/>
</dbReference>
<gene>
    <name evidence="5" type="ORF">CLUMA_CG013451</name>
</gene>
<dbReference type="Pfam" id="PF13855">
    <property type="entry name" value="LRR_8"/>
    <property type="match status" value="7"/>
</dbReference>
<dbReference type="SMART" id="SM00082">
    <property type="entry name" value="LRRCT"/>
    <property type="match status" value="1"/>
</dbReference>
<reference evidence="5 6" key="1">
    <citation type="submission" date="2015-04" db="EMBL/GenBank/DDBJ databases">
        <authorList>
            <person name="Syromyatnikov M.Y."/>
            <person name="Popov V.N."/>
        </authorList>
    </citation>
    <scope>NUCLEOTIDE SEQUENCE [LARGE SCALE GENOMIC DNA]</scope>
</reference>
<evidence type="ECO:0000313" key="5">
    <source>
        <dbReference type="EMBL" id="CRL00177.1"/>
    </source>
</evidence>
<feature type="domain" description="LRRCT" evidence="4">
    <location>
        <begin position="909"/>
        <end position="961"/>
    </location>
</feature>
<dbReference type="GO" id="GO:0005615">
    <property type="term" value="C:extracellular space"/>
    <property type="evidence" value="ECO:0007669"/>
    <property type="project" value="TreeGrafter"/>
</dbReference>
<dbReference type="InterPro" id="IPR001611">
    <property type="entry name" value="Leu-rich_rpt"/>
</dbReference>
<keyword evidence="2" id="KW-0732">Signal</keyword>
<dbReference type="PRINTS" id="PR00019">
    <property type="entry name" value="LEURICHRPT"/>
</dbReference>
<dbReference type="PANTHER" id="PTHR45712">
    <property type="entry name" value="AGAP008170-PA"/>
    <property type="match status" value="1"/>
</dbReference>
<evidence type="ECO:0000259" key="4">
    <source>
        <dbReference type="SMART" id="SM00082"/>
    </source>
</evidence>
<sequence length="1135" mass="128990">MKLSLLRKCSLENFKRLKINKKLEMTSIGAVGLLILFIHHASSIYIPPGPKYACPIKQNVLYPCKCDKGSDIGLYISCDGGNLASLAVALQNVAALNASMVEELIIKNSHFTILYGTLLHQSTARVLKIYNVPIKSINEFTFLGIDSTLEELRIVNSSLTTFPKSALKVLGNLKILEIDQHFIDGVATSEFDDSQLPTKLEKFYLTNGFVKELGANAFQHLKKVKVIDLHGNKIEVLKKNQFRGMRDAEVLDLSFNEILKLDSSHIADLTKLVYCNASHNKLSELSRGAFARNTVLRELNLSFNNLKRLDANSWRGMRMLRRLFLSDNQITDVGRGTFGSVSRIGKIDLARNQLKKVDYQMFAQLQYVELIDLSENNITEIQKQSFTELYLTHINISYNSLSSIEPKSFINCNNITHLDFSHNLLENIPRLAFDENSYASHFDVSFNRFTNMSQIPLQNMTGLRVLNVSFNHITDIPKNTFPKLYELHTIDASNNMISEISNAVFTPLFSLRSLNLSHNSIEKIKPSTFGALSTLLELDMSNNQLKEVSRGSLAKLSSLRWLTIENNNLENIFQLPISLNFLNFRNNSLREIPEKTWPVMNALLSLDLGHNQIGNNLRGHSFLGLLTMQTIYLNNNGISQIPYEALGEMKTLQYIHLQSNNITELPRAAFGKLPVVFEVNLHNNQINNISKKAFDGLLQLLTLNLSRNSIETIPNDAFFGLVSLRKMDLSGNFIEKLDNKTNSVFDDCLSLQEINLSHNKISYISRKMFPSNPWISYRLERLDLSHNIIPVLTFDITFGTKKIKSLKLSNNVISSIRKFVTGNLTALEILDLSNNKLSNLDDIEAPFELPENITILNLENNEIFKINQDKLAKMKNLKEINLENNQITHLNKSLIDAIKTGVSVKFIGNPLKCDCEIQPLKHFLLGQEASPDQYSNIMCNEPKYLSGLTLHEADDRRLTCSNEEKSFIKNLNHEYEKLPDIRFRDIFYTKGSLFIQWFVSSISKDIADFYLHFRDGRNKVLLEKTLAYDTRIGNITSTEMERIEFEKNVDVCILAKNSDGVILHFDESQCARMPSNFNAIMKKYNKRPSTFFKIYEVDRNNLGHNLISIGSGTNKIFGNSPFIVLLSISLILRAT</sequence>
<dbReference type="STRING" id="568069.A0A1J1INW7"/>
<evidence type="ECO:0000256" key="2">
    <source>
        <dbReference type="ARBA" id="ARBA00022729"/>
    </source>
</evidence>
<dbReference type="AlphaFoldDB" id="A0A1J1INW7"/>
<dbReference type="EMBL" id="CVRI01000054">
    <property type="protein sequence ID" value="CRL00177.1"/>
    <property type="molecule type" value="Genomic_DNA"/>
</dbReference>
<dbReference type="SMART" id="SM00364">
    <property type="entry name" value="LRR_BAC"/>
    <property type="match status" value="8"/>
</dbReference>
<name>A0A1J1INW7_9DIPT</name>
<dbReference type="SMART" id="SM00369">
    <property type="entry name" value="LRR_TYP"/>
    <property type="match status" value="23"/>
</dbReference>
<dbReference type="InterPro" id="IPR026906">
    <property type="entry name" value="LRR_5"/>
</dbReference>
<dbReference type="GO" id="GO:0071944">
    <property type="term" value="C:cell periphery"/>
    <property type="evidence" value="ECO:0007669"/>
    <property type="project" value="UniProtKB-ARBA"/>
</dbReference>
<dbReference type="InterPro" id="IPR050333">
    <property type="entry name" value="SLRP"/>
</dbReference>
<accession>A0A1J1INW7</accession>
<dbReference type="Pfam" id="PF13306">
    <property type="entry name" value="LRR_5"/>
    <property type="match status" value="2"/>
</dbReference>
<dbReference type="InterPro" id="IPR003591">
    <property type="entry name" value="Leu-rich_rpt_typical-subtyp"/>
</dbReference>
<dbReference type="InterPro" id="IPR000483">
    <property type="entry name" value="Cys-rich_flank_reg_C"/>
</dbReference>
<dbReference type="PANTHER" id="PTHR45712:SF22">
    <property type="entry name" value="INSULIN-LIKE GROWTH FACTOR-BINDING PROTEIN COMPLEX ACID LABILE SUBUNIT"/>
    <property type="match status" value="1"/>
</dbReference>
<protein>
    <submittedName>
        <fullName evidence="5">CLUMA_CG013451, isoform A</fullName>
    </submittedName>
</protein>